<sequence length="151" mass="17000">MSLSDFIPDGLKAGFAERNIQVGSVIKVYVTDTDPPKEKRLILVGASWDKLHFATVFINTAINPYIFTTQELIDLNYEIAAEGCDFLDYDCFVDCSKLKSRTAEWLQGILNNDPSRLLGTVSENDMKEIRDRIKSASTISKNEKRNFGLSL</sequence>
<keyword evidence="2" id="KW-1185">Reference proteome</keyword>
<gene>
    <name evidence="1" type="ORF">H9L23_10655</name>
</gene>
<organism evidence="1 2">
    <name type="scientific">Pedobacter roseus</name>
    <dbReference type="NCBI Taxonomy" id="336820"/>
    <lineage>
        <taxon>Bacteria</taxon>
        <taxon>Pseudomonadati</taxon>
        <taxon>Bacteroidota</taxon>
        <taxon>Sphingobacteriia</taxon>
        <taxon>Sphingobacteriales</taxon>
        <taxon>Sphingobacteriaceae</taxon>
        <taxon>Pedobacter</taxon>
    </lineage>
</organism>
<name>A0A7G9QMC1_9SPHI</name>
<evidence type="ECO:0000313" key="2">
    <source>
        <dbReference type="Proteomes" id="UP000515806"/>
    </source>
</evidence>
<dbReference type="Proteomes" id="UP000515806">
    <property type="component" value="Chromosome"/>
</dbReference>
<proteinExistence type="predicted"/>
<dbReference type="EMBL" id="CP060723">
    <property type="protein sequence ID" value="QNN44496.1"/>
    <property type="molecule type" value="Genomic_DNA"/>
</dbReference>
<dbReference type="KEGG" id="proe:H9L23_10655"/>
<evidence type="ECO:0000313" key="1">
    <source>
        <dbReference type="EMBL" id="QNN44496.1"/>
    </source>
</evidence>
<protein>
    <submittedName>
        <fullName evidence="1">Uncharacterized protein</fullName>
    </submittedName>
</protein>
<dbReference type="AlphaFoldDB" id="A0A7G9QMC1"/>
<dbReference type="RefSeq" id="WP_187594938.1">
    <property type="nucleotide sequence ID" value="NZ_CP060723.1"/>
</dbReference>
<accession>A0A7G9QMC1</accession>
<reference evidence="1 2" key="1">
    <citation type="submission" date="2020-08" db="EMBL/GenBank/DDBJ databases">
        <title>Genome sequence of Pedobacter roseus KACC 11594T.</title>
        <authorList>
            <person name="Hyun D.-W."/>
            <person name="Bae J.-W."/>
        </authorList>
    </citation>
    <scope>NUCLEOTIDE SEQUENCE [LARGE SCALE GENOMIC DNA]</scope>
    <source>
        <strain evidence="1 2">KACC 11594</strain>
    </source>
</reference>